<dbReference type="InterPro" id="IPR056736">
    <property type="entry name" value="SUS_EPBD"/>
</dbReference>
<dbReference type="Proteomes" id="UP000010471">
    <property type="component" value="Chromosome"/>
</dbReference>
<evidence type="ECO:0000313" key="12">
    <source>
        <dbReference type="EMBL" id="AFZ19470.1"/>
    </source>
</evidence>
<comment type="similarity">
    <text evidence="1">Belongs to the glycosyltransferase 1 family.</text>
</comment>
<evidence type="ECO:0000256" key="2">
    <source>
        <dbReference type="ARBA" id="ARBA00012540"/>
    </source>
</evidence>
<dbReference type="GO" id="GO:0016157">
    <property type="term" value="F:sucrose synthase activity"/>
    <property type="evidence" value="ECO:0007669"/>
    <property type="project" value="UniProtKB-UniRule"/>
</dbReference>
<dbReference type="PANTHER" id="PTHR45839:SF7">
    <property type="entry name" value="SUCROSE SYNTHASE 1"/>
    <property type="match status" value="1"/>
</dbReference>
<evidence type="ECO:0000259" key="10">
    <source>
        <dbReference type="Pfam" id="PF24861"/>
    </source>
</evidence>
<dbReference type="InterPro" id="IPR056735">
    <property type="entry name" value="SUS_N"/>
</dbReference>
<dbReference type="Pfam" id="PF00862">
    <property type="entry name" value="GT-B_Sucrose_synth"/>
    <property type="match status" value="1"/>
</dbReference>
<evidence type="ECO:0000259" key="11">
    <source>
        <dbReference type="Pfam" id="PF24862"/>
    </source>
</evidence>
<dbReference type="EMBL" id="CP003630">
    <property type="protein sequence ID" value="AFZ19470.1"/>
    <property type="molecule type" value="Genomic_DNA"/>
</dbReference>
<dbReference type="Gene3D" id="1.20.120.1230">
    <property type="match status" value="1"/>
</dbReference>
<comment type="catalytic activity">
    <reaction evidence="6">
        <text>an NDP-alpha-D-glucose + D-fructose = a ribonucleoside 5'-diphosphate + sucrose + H(+)</text>
        <dbReference type="Rhea" id="RHEA:16241"/>
        <dbReference type="ChEBI" id="CHEBI:15378"/>
        <dbReference type="ChEBI" id="CHEBI:17992"/>
        <dbReference type="ChEBI" id="CHEBI:37721"/>
        <dbReference type="ChEBI" id="CHEBI:57930"/>
        <dbReference type="ChEBI" id="CHEBI:76533"/>
        <dbReference type="EC" id="2.4.1.13"/>
    </reaction>
</comment>
<dbReference type="KEGG" id="mic:Mic7113_3751"/>
<dbReference type="AlphaFoldDB" id="K9WGE0"/>
<reference evidence="12 13" key="1">
    <citation type="submission" date="2012-06" db="EMBL/GenBank/DDBJ databases">
        <title>Finished chromosome of genome of Microcoleus sp. PCC 7113.</title>
        <authorList>
            <consortium name="US DOE Joint Genome Institute"/>
            <person name="Gugger M."/>
            <person name="Coursin T."/>
            <person name="Rippka R."/>
            <person name="Tandeau De Marsac N."/>
            <person name="Huntemann M."/>
            <person name="Wei C.-L."/>
            <person name="Han J."/>
            <person name="Detter J.C."/>
            <person name="Han C."/>
            <person name="Tapia R."/>
            <person name="Chen A."/>
            <person name="Kyrpides N."/>
            <person name="Mavromatis K."/>
            <person name="Markowitz V."/>
            <person name="Szeto E."/>
            <person name="Ivanova N."/>
            <person name="Pagani I."/>
            <person name="Pati A."/>
            <person name="Goodwin L."/>
            <person name="Nordberg H.P."/>
            <person name="Cantor M.N."/>
            <person name="Hua S.X."/>
            <person name="Woyke T."/>
            <person name="Kerfeld C.A."/>
        </authorList>
    </citation>
    <scope>NUCLEOTIDE SEQUENCE [LARGE SCALE GENOMIC DNA]</scope>
    <source>
        <strain evidence="12 13">PCC 7113</strain>
    </source>
</reference>
<dbReference type="PATRIC" id="fig|1173027.3.peg.4129"/>
<organism evidence="12 13">
    <name type="scientific">Allocoleopsis franciscana PCC 7113</name>
    <dbReference type="NCBI Taxonomy" id="1173027"/>
    <lineage>
        <taxon>Bacteria</taxon>
        <taxon>Bacillati</taxon>
        <taxon>Cyanobacteriota</taxon>
        <taxon>Cyanophyceae</taxon>
        <taxon>Coleofasciculales</taxon>
        <taxon>Coleofasciculaceae</taxon>
        <taxon>Allocoleopsis</taxon>
        <taxon>Allocoleopsis franciscana</taxon>
    </lineage>
</organism>
<dbReference type="InterPro" id="IPR001296">
    <property type="entry name" value="Glyco_trans_1"/>
</dbReference>
<gene>
    <name evidence="12" type="ORF">Mic7113_3751</name>
</gene>
<evidence type="ECO:0000256" key="7">
    <source>
        <dbReference type="NCBIfam" id="TIGR02470"/>
    </source>
</evidence>
<dbReference type="InterPro" id="IPR012820">
    <property type="entry name" value="Sucrose_synthase_pln/cyn"/>
</dbReference>
<feature type="domain" description="Sucrose synthase first GT-B" evidence="9">
    <location>
        <begin position="284"/>
        <end position="575"/>
    </location>
</feature>
<dbReference type="InterPro" id="IPR000368">
    <property type="entry name" value="Sucrose_synth_GT-B1"/>
</dbReference>
<dbReference type="STRING" id="1173027.Mic7113_3751"/>
<evidence type="ECO:0000256" key="4">
    <source>
        <dbReference type="ARBA" id="ARBA00022676"/>
    </source>
</evidence>
<evidence type="ECO:0000256" key="6">
    <source>
        <dbReference type="ARBA" id="ARBA00049030"/>
    </source>
</evidence>
<dbReference type="RefSeq" id="WP_015183611.1">
    <property type="nucleotide sequence ID" value="NC_019738.1"/>
</dbReference>
<feature type="domain" description="Sucrose synthase N-terminal" evidence="10">
    <location>
        <begin position="12"/>
        <end position="113"/>
    </location>
</feature>
<feature type="domain" description="Glycosyl transferase family 1" evidence="8">
    <location>
        <begin position="590"/>
        <end position="759"/>
    </location>
</feature>
<evidence type="ECO:0000256" key="1">
    <source>
        <dbReference type="ARBA" id="ARBA00006530"/>
    </source>
</evidence>
<evidence type="ECO:0000259" key="9">
    <source>
        <dbReference type="Pfam" id="PF00862"/>
    </source>
</evidence>
<dbReference type="Gene3D" id="3.10.450.330">
    <property type="match status" value="1"/>
</dbReference>
<dbReference type="eggNOG" id="COG0438">
    <property type="taxonomic scope" value="Bacteria"/>
</dbReference>
<dbReference type="Pfam" id="PF00534">
    <property type="entry name" value="Glycos_transf_1"/>
    <property type="match status" value="1"/>
</dbReference>
<evidence type="ECO:0000259" key="8">
    <source>
        <dbReference type="Pfam" id="PF00534"/>
    </source>
</evidence>
<accession>K9WGE0</accession>
<sequence>MCELLRAVLDGDEKADLRQLLDQLRANHRDQYFLKNQILQAFEDYCNNYQKPAYFSRTSALGELIHYTHEIILEKESVWFIVRPKIASQDICRLPTDLSRVESMPVEAWLNLQDRFISNKTTGLSDSPNGHEGTVATSNVLEIDVRPFYESFPTIRDPRNIGKGIEFLHRYLSSQLFANTKSGRDNVPSQQWLEAFLDILQRSEYEGTPLMINERIHSTTELSQQVKRALTFVGERPADEPYEQFRAKLQVLGFEPGWGNTAGRVRETLELLDRLIDSPDHGVLDAFISHIPLVFRIVLVAIHGWVNQEDTLGRPLTASQVVYVLNQARSLEKQLQEDIKLAGLDVVGVQPKVIVLTRLIPNSEGTKSHERLEKIHGTENAWILRVPFPEGNPNVTQNRISRFEIWPYLESFAQEAEKELLAEFKGRPNLIVGNYSDGNLVAFLLARRFKVTQCSIGHVLEKPRYLFSNLYWKDLEEQYHFSLQFTADLIGMNGADFIITSTYQEIVGTPEQWGQYESYKYFTMPDLYHVVDGIDLFSPKFNVVPPGVNERVFFPHTQSSDRDSSKTEQIKSLLFTHEDSQIMGYLDDTSKRPILALASLYPSKNLTGLVECFGQSPDLQERCNLIVVTGKVRPEEAKDSEERGEIEKFQQLIDQYNLHGKVRWLGLRFTTPDSGEVYRAIADCGGIFVHPARFEAFGLSILEAMASGLPTFATQFGGPLEIIQDGECGFHINSTDLAGMAEKLLQFISRCDQEPNYWNEISQRSIKRVHDKYTWKSHTKQLLGLAKIYGFWNYASVENREALLRYMEALFYLCYKPRAEQLLQKHMQQ</sequence>
<evidence type="ECO:0000256" key="5">
    <source>
        <dbReference type="ARBA" id="ARBA00022679"/>
    </source>
</evidence>
<name>K9WGE0_9CYAN</name>
<protein>
    <recommendedName>
        <fullName evidence="3 7">Sucrose synthase</fullName>
        <ecNumber evidence="2 7">2.4.1.13</ecNumber>
    </recommendedName>
</protein>
<keyword evidence="5" id="KW-0808">Transferase</keyword>
<evidence type="ECO:0000256" key="3">
    <source>
        <dbReference type="ARBA" id="ARBA00020955"/>
    </source>
</evidence>
<dbReference type="EC" id="2.4.1.13" evidence="2 7"/>
<dbReference type="Pfam" id="PF24862">
    <property type="entry name" value="SUS_EPBD"/>
    <property type="match status" value="1"/>
</dbReference>
<dbReference type="HOGENOM" id="CLU_019158_1_0_3"/>
<evidence type="ECO:0000313" key="13">
    <source>
        <dbReference type="Proteomes" id="UP000010471"/>
    </source>
</evidence>
<dbReference type="PANTHER" id="PTHR45839">
    <property type="match status" value="1"/>
</dbReference>
<dbReference type="GO" id="GO:0005985">
    <property type="term" value="P:sucrose metabolic process"/>
    <property type="evidence" value="ECO:0007669"/>
    <property type="project" value="UniProtKB-UniRule"/>
</dbReference>
<dbReference type="NCBIfam" id="TIGR02470">
    <property type="entry name" value="sucr_synth"/>
    <property type="match status" value="1"/>
</dbReference>
<dbReference type="Pfam" id="PF24861">
    <property type="entry name" value="SUS_N"/>
    <property type="match status" value="1"/>
</dbReference>
<proteinExistence type="inferred from homology"/>
<keyword evidence="13" id="KW-1185">Reference proteome</keyword>
<dbReference type="SUPFAM" id="SSF53756">
    <property type="entry name" value="UDP-Glycosyltransferase/glycogen phosphorylase"/>
    <property type="match status" value="1"/>
</dbReference>
<keyword evidence="4" id="KW-0328">Glycosyltransferase</keyword>
<dbReference type="OrthoDB" id="7847955at2"/>
<feature type="domain" description="Sucrose synthase EPBD" evidence="11">
    <location>
        <begin position="163"/>
        <end position="260"/>
    </location>
</feature>
<dbReference type="Gene3D" id="3.40.50.2000">
    <property type="entry name" value="Glycogen Phosphorylase B"/>
    <property type="match status" value="2"/>
</dbReference>